<dbReference type="RefSeq" id="XP_007319487.1">
    <property type="nucleotide sequence ID" value="XM_007319425.1"/>
</dbReference>
<dbReference type="Pfam" id="PF01095">
    <property type="entry name" value="Pectinesterase"/>
    <property type="match status" value="1"/>
</dbReference>
<comment type="pathway">
    <text evidence="1">Glycan metabolism; pectin degradation; 2-dehydro-3-deoxy-D-gluconate from pectin: step 1/5.</text>
</comment>
<dbReference type="Proteomes" id="UP000008064">
    <property type="component" value="Unassembled WGS sequence"/>
</dbReference>
<feature type="signal peptide" evidence="6">
    <location>
        <begin position="1"/>
        <end position="20"/>
    </location>
</feature>
<dbReference type="GO" id="GO:0042545">
    <property type="term" value="P:cell wall modification"/>
    <property type="evidence" value="ECO:0007669"/>
    <property type="project" value="InterPro"/>
</dbReference>
<dbReference type="PANTHER" id="PTHR31321">
    <property type="entry name" value="ACYL-COA THIOESTER HYDROLASE YBHC-RELATED"/>
    <property type="match status" value="1"/>
</dbReference>
<dbReference type="InterPro" id="IPR011050">
    <property type="entry name" value="Pectin_lyase_fold/virulence"/>
</dbReference>
<evidence type="ECO:0000259" key="7">
    <source>
        <dbReference type="Pfam" id="PF01095"/>
    </source>
</evidence>
<dbReference type="GO" id="GO:0030599">
    <property type="term" value="F:pectinesterase activity"/>
    <property type="evidence" value="ECO:0007669"/>
    <property type="project" value="UniProtKB-EC"/>
</dbReference>
<dbReference type="InterPro" id="IPR012334">
    <property type="entry name" value="Pectin_lyas_fold"/>
</dbReference>
<evidence type="ECO:0000256" key="2">
    <source>
        <dbReference type="ARBA" id="ARBA00008891"/>
    </source>
</evidence>
<keyword evidence="4" id="KW-0378">Hydrolase</keyword>
<name>F8NYQ4_SERL9</name>
<evidence type="ECO:0000256" key="4">
    <source>
        <dbReference type="ARBA" id="ARBA00022801"/>
    </source>
</evidence>
<evidence type="ECO:0000256" key="3">
    <source>
        <dbReference type="ARBA" id="ARBA00013229"/>
    </source>
</evidence>
<evidence type="ECO:0000256" key="6">
    <source>
        <dbReference type="SAM" id="SignalP"/>
    </source>
</evidence>
<feature type="domain" description="Pectinesterase catalytic" evidence="7">
    <location>
        <begin position="52"/>
        <end position="353"/>
    </location>
</feature>
<evidence type="ECO:0000313" key="8">
    <source>
        <dbReference type="EMBL" id="EGO23725.1"/>
    </source>
</evidence>
<protein>
    <recommendedName>
        <fullName evidence="3">pectinesterase</fullName>
        <ecNumber evidence="3">3.1.1.11</ecNumber>
    </recommendedName>
</protein>
<dbReference type="GeneID" id="18815134"/>
<dbReference type="Gene3D" id="2.160.20.10">
    <property type="entry name" value="Single-stranded right-handed beta-helix, Pectin lyase-like"/>
    <property type="match status" value="1"/>
</dbReference>
<dbReference type="PANTHER" id="PTHR31321:SF137">
    <property type="entry name" value="PECTIN METHYL ESTERASE (EUROFUNG)"/>
    <property type="match status" value="1"/>
</dbReference>
<dbReference type="InterPro" id="IPR000070">
    <property type="entry name" value="Pectinesterase_cat"/>
</dbReference>
<keyword evidence="5" id="KW-0063">Aspartyl esterase</keyword>
<organism>
    <name type="scientific">Serpula lacrymans var. lacrymans (strain S7.9)</name>
    <name type="common">Dry rot fungus</name>
    <dbReference type="NCBI Taxonomy" id="578457"/>
    <lineage>
        <taxon>Eukaryota</taxon>
        <taxon>Fungi</taxon>
        <taxon>Dikarya</taxon>
        <taxon>Basidiomycota</taxon>
        <taxon>Agaricomycotina</taxon>
        <taxon>Agaricomycetes</taxon>
        <taxon>Agaricomycetidae</taxon>
        <taxon>Boletales</taxon>
        <taxon>Coniophorineae</taxon>
        <taxon>Serpulaceae</taxon>
        <taxon>Serpula</taxon>
    </lineage>
</organism>
<dbReference type="AlphaFoldDB" id="F8NYQ4"/>
<reference evidence="8" key="1">
    <citation type="submission" date="2011-04" db="EMBL/GenBank/DDBJ databases">
        <title>Evolution of plant cell wall degrading machinery underlies the functional diversity of forest fungi.</title>
        <authorList>
            <consortium name="US DOE Joint Genome Institute (JGI-PGF)"/>
            <person name="Eastwood D.C."/>
            <person name="Floudas D."/>
            <person name="Binder M."/>
            <person name="Majcherczyk A."/>
            <person name="Schneider P."/>
            <person name="Aerts A."/>
            <person name="Asiegbu F.O."/>
            <person name="Baker S.E."/>
            <person name="Barry K."/>
            <person name="Bendiksby M."/>
            <person name="Blumentritt M."/>
            <person name="Coutinho P.M."/>
            <person name="Cullen D."/>
            <person name="Cullen D."/>
            <person name="Gathman A."/>
            <person name="Goodell B."/>
            <person name="Henrissat B."/>
            <person name="Ihrmark K."/>
            <person name="Kauserud H."/>
            <person name="Kohler A."/>
            <person name="LaButti K."/>
            <person name="Lapidus A."/>
            <person name="Lavin J.L."/>
            <person name="Lee Y.-H."/>
            <person name="Lindquist E."/>
            <person name="Lilly W."/>
            <person name="Lucas S."/>
            <person name="Morin E."/>
            <person name="Murat C."/>
            <person name="Oguiza J.A."/>
            <person name="Park J."/>
            <person name="Pisabarro A.G."/>
            <person name="Riley R."/>
            <person name="Rosling A."/>
            <person name="Salamov A."/>
            <person name="Schmidt O."/>
            <person name="Schmutz J."/>
            <person name="Skrede I."/>
            <person name="Stenlid J."/>
            <person name="Wiebenga A."/>
            <person name="Xie X."/>
            <person name="Kues U."/>
            <person name="Hibbett D.S."/>
            <person name="Hoffmeister D."/>
            <person name="Hogberg N."/>
            <person name="Martin F."/>
            <person name="Grigoriev I.V."/>
            <person name="Watkinson S.C."/>
        </authorList>
    </citation>
    <scope>NUCLEOTIDE SEQUENCE</scope>
    <source>
        <strain evidence="8">S7.9</strain>
    </source>
</reference>
<proteinExistence type="inferred from homology"/>
<dbReference type="SUPFAM" id="SSF51126">
    <property type="entry name" value="Pectin lyase-like"/>
    <property type="match status" value="1"/>
</dbReference>
<comment type="similarity">
    <text evidence="2">Belongs to the pectinesterase family.</text>
</comment>
<keyword evidence="6" id="KW-0732">Signal</keyword>
<accession>F8NYQ4</accession>
<dbReference type="KEGG" id="sla:SERLADRAFT_439032"/>
<dbReference type="HOGENOM" id="CLU_012243_2_0_1"/>
<evidence type="ECO:0000256" key="1">
    <source>
        <dbReference type="ARBA" id="ARBA00005184"/>
    </source>
</evidence>
<evidence type="ECO:0000256" key="5">
    <source>
        <dbReference type="ARBA" id="ARBA00023085"/>
    </source>
</evidence>
<feature type="chain" id="PRO_5011113620" description="pectinesterase" evidence="6">
    <location>
        <begin position="21"/>
        <end position="368"/>
    </location>
</feature>
<dbReference type="EMBL" id="GL945435">
    <property type="protein sequence ID" value="EGO23725.1"/>
    <property type="molecule type" value="Genomic_DNA"/>
</dbReference>
<dbReference type="OrthoDB" id="2019149at2759"/>
<sequence>MKALAFILLSIFSQFSRVYALSPAFIDCQLQKPASSSPLEGCPAGTLYVSPSDSRANYTSVQQAVLSLPDSGDATILVGAGEYFEMVNVTRTDPLTLLGQLDPSTAFDPAGNASTRNLVQIWNNLYVKDNLTDEETATLTVAPAGQPFGNVNFRAYNIDFENRAANYSISQALVTSIMYANASFYGCAFASYQDTWYTGHGASTYAVDSIIYGQTDYLFGFGTAWFQSVTLANRACGGGITAWQGTNDTRYGAYISDSRIIRSPDANATTVTDYSCYLGRPWNVLAVAVYLRTYMDESIQPVGFTPWDGETTVPNTTYYAEYDSYGLGGNTSARVPQDHILTNIQAQNFTMDDVFLGRPSWIDYEYVY</sequence>
<dbReference type="EC" id="3.1.1.11" evidence="3"/>
<dbReference type="UniPathway" id="UPA00545">
    <property type="reaction ID" value="UER00823"/>
</dbReference>
<dbReference type="GO" id="GO:0045490">
    <property type="term" value="P:pectin catabolic process"/>
    <property type="evidence" value="ECO:0007669"/>
    <property type="project" value="UniProtKB-UniPathway"/>
</dbReference>
<gene>
    <name evidence="8" type="ORF">SERLADRAFT_439032</name>
</gene>